<dbReference type="PANTHER" id="PTHR13847:SF289">
    <property type="entry name" value="GLYCINE OXIDASE"/>
    <property type="match status" value="1"/>
</dbReference>
<keyword evidence="4" id="KW-1185">Reference proteome</keyword>
<accession>A0A940S9T4</accession>
<name>A0A940S9T4_9PROT</name>
<gene>
    <name evidence="3" type="ORF">J5Y10_22785</name>
</gene>
<dbReference type="GO" id="GO:0016491">
    <property type="term" value="F:oxidoreductase activity"/>
    <property type="evidence" value="ECO:0007669"/>
    <property type="project" value="UniProtKB-KW"/>
</dbReference>
<evidence type="ECO:0000259" key="2">
    <source>
        <dbReference type="Pfam" id="PF01266"/>
    </source>
</evidence>
<dbReference type="InterPro" id="IPR006076">
    <property type="entry name" value="FAD-dep_OxRdtase"/>
</dbReference>
<dbReference type="SUPFAM" id="SSF51905">
    <property type="entry name" value="FAD/NAD(P)-binding domain"/>
    <property type="match status" value="1"/>
</dbReference>
<dbReference type="Proteomes" id="UP000677537">
    <property type="component" value="Unassembled WGS sequence"/>
</dbReference>
<dbReference type="AlphaFoldDB" id="A0A940S9T4"/>
<reference evidence="3" key="1">
    <citation type="submission" date="2021-03" db="EMBL/GenBank/DDBJ databases">
        <authorList>
            <person name="So Y."/>
        </authorList>
    </citation>
    <scope>NUCLEOTIDE SEQUENCE</scope>
    <source>
        <strain evidence="3">SG15</strain>
    </source>
</reference>
<dbReference type="SUPFAM" id="SSF54373">
    <property type="entry name" value="FAD-linked reductases, C-terminal domain"/>
    <property type="match status" value="1"/>
</dbReference>
<dbReference type="Gene3D" id="3.50.50.60">
    <property type="entry name" value="FAD/NAD(P)-binding domain"/>
    <property type="match status" value="2"/>
</dbReference>
<dbReference type="EMBL" id="JAGIZA010000019">
    <property type="protein sequence ID" value="MBP0495628.1"/>
    <property type="molecule type" value="Genomic_DNA"/>
</dbReference>
<proteinExistence type="predicted"/>
<keyword evidence="1" id="KW-0560">Oxidoreductase</keyword>
<protein>
    <submittedName>
        <fullName evidence="3">FAD-binding oxidoreductase</fullName>
    </submittedName>
</protein>
<evidence type="ECO:0000313" key="3">
    <source>
        <dbReference type="EMBL" id="MBP0495628.1"/>
    </source>
</evidence>
<dbReference type="PANTHER" id="PTHR13847">
    <property type="entry name" value="SARCOSINE DEHYDROGENASE-RELATED"/>
    <property type="match status" value="1"/>
</dbReference>
<dbReference type="InterPro" id="IPR036188">
    <property type="entry name" value="FAD/NAD-bd_sf"/>
</dbReference>
<organism evidence="3 4">
    <name type="scientific">Roseomonas indoligenes</name>
    <dbReference type="NCBI Taxonomy" id="2820811"/>
    <lineage>
        <taxon>Bacteria</taxon>
        <taxon>Pseudomonadati</taxon>
        <taxon>Pseudomonadota</taxon>
        <taxon>Alphaproteobacteria</taxon>
        <taxon>Acetobacterales</taxon>
        <taxon>Roseomonadaceae</taxon>
        <taxon>Roseomonas</taxon>
    </lineage>
</organism>
<sequence length="421" mass="44643">MTRHVAVIGAGIEGAASAIELLRAGHRVTILEPGTPGGEQAASFGNAGWLSSHSVLPPSAPGLWRKVPGFLADPLGPLAVRWGYFPRVLPWLLRYLAAGSTEEKLLRIARSLRPLLKDSAVLHTALAGEAGVPELIEHRGLMNAWHSRAGFEAEAMGWRIRRQVGIAWREIEGEALREIEPDLDPAYGFAVLVEEAGRCLSPGRYIAALVAHAQAQGAALRKVAATGLRLEGRALKGVALSDGTVLDCDAAVIACGIRSAPLAAQAGDGVPMQTERGYHVMLRGANAGPRHSIGLGAAKMVVNPMADGLRAAGQVEIAALDAPPNWKRAEILRDHLLKSFPGLPDPFPADRVSMWLGNRPSTPDGMPVLSPSSRCPEVIHAFGHGHVGLVAGPRTGRIVSQLLSGRPPEIDIAPFSPTRFR</sequence>
<dbReference type="Pfam" id="PF01266">
    <property type="entry name" value="DAO"/>
    <property type="match status" value="1"/>
</dbReference>
<evidence type="ECO:0000313" key="4">
    <source>
        <dbReference type="Proteomes" id="UP000677537"/>
    </source>
</evidence>
<comment type="caution">
    <text evidence="3">The sequence shown here is derived from an EMBL/GenBank/DDBJ whole genome shotgun (WGS) entry which is preliminary data.</text>
</comment>
<dbReference type="GO" id="GO:0005737">
    <property type="term" value="C:cytoplasm"/>
    <property type="evidence" value="ECO:0007669"/>
    <property type="project" value="TreeGrafter"/>
</dbReference>
<dbReference type="Gene3D" id="3.30.9.10">
    <property type="entry name" value="D-Amino Acid Oxidase, subunit A, domain 2"/>
    <property type="match status" value="1"/>
</dbReference>
<feature type="domain" description="FAD dependent oxidoreductase" evidence="2">
    <location>
        <begin position="4"/>
        <end position="402"/>
    </location>
</feature>
<dbReference type="RefSeq" id="WP_209376426.1">
    <property type="nucleotide sequence ID" value="NZ_JAGIZA010000019.1"/>
</dbReference>
<evidence type="ECO:0000256" key="1">
    <source>
        <dbReference type="ARBA" id="ARBA00023002"/>
    </source>
</evidence>